<keyword evidence="2" id="KW-1185">Reference proteome</keyword>
<reference evidence="1 2" key="1">
    <citation type="submission" date="2020-01" db="EMBL/GenBank/DDBJ databases">
        <authorList>
            <person name="Rodrigo-Torres L."/>
            <person name="Arahal R. D."/>
            <person name="Lucena T."/>
        </authorList>
    </citation>
    <scope>NUCLEOTIDE SEQUENCE [LARGE SCALE GENOMIC DNA]</scope>
    <source>
        <strain evidence="1 2">CECT 9393</strain>
    </source>
</reference>
<name>A0A6N4XU47_9FLAO</name>
<accession>A0A6N4XU47</accession>
<dbReference type="EMBL" id="CACVBY010000100">
    <property type="protein sequence ID" value="CAA7392370.1"/>
    <property type="molecule type" value="Genomic_DNA"/>
</dbReference>
<gene>
    <name evidence="1" type="ORF">CHRY9393_03086</name>
</gene>
<organism evidence="1 2">
    <name type="scientific">Chryseobacterium fistulae</name>
    <dbReference type="NCBI Taxonomy" id="2675058"/>
    <lineage>
        <taxon>Bacteria</taxon>
        <taxon>Pseudomonadati</taxon>
        <taxon>Bacteroidota</taxon>
        <taxon>Flavobacteriia</taxon>
        <taxon>Flavobacteriales</taxon>
        <taxon>Weeksellaceae</taxon>
        <taxon>Chryseobacterium group</taxon>
        <taxon>Chryseobacterium</taxon>
    </lineage>
</organism>
<proteinExistence type="predicted"/>
<evidence type="ECO:0000313" key="1">
    <source>
        <dbReference type="EMBL" id="CAA7392370.1"/>
    </source>
</evidence>
<dbReference type="Proteomes" id="UP000445309">
    <property type="component" value="Unassembled WGS sequence"/>
</dbReference>
<dbReference type="AlphaFoldDB" id="A0A6N4XU47"/>
<sequence>MFFINLFNQSNSVLVILPLVKILHTYGESIIRNIKKNNKFNLRNILLFMTNETNEGVFIPQNKLK</sequence>
<protein>
    <submittedName>
        <fullName evidence="1">Uncharacterized protein</fullName>
    </submittedName>
</protein>
<evidence type="ECO:0000313" key="2">
    <source>
        <dbReference type="Proteomes" id="UP000445309"/>
    </source>
</evidence>